<dbReference type="EMBL" id="GL870966">
    <property type="protein sequence ID" value="EGC38951.1"/>
    <property type="molecule type" value="Genomic_DNA"/>
</dbReference>
<dbReference type="AlphaFoldDB" id="F0ZAU8"/>
<accession>F0ZAU8</accession>
<dbReference type="InParanoid" id="F0ZAU8"/>
<dbReference type="GO" id="GO:0050829">
    <property type="term" value="P:defense response to Gram-negative bacterium"/>
    <property type="evidence" value="ECO:0007669"/>
    <property type="project" value="EnsemblProtists"/>
</dbReference>
<comment type="similarity">
    <text evidence="1">Belongs to the phospholipase D family. MitoPLD/Zucchini subfamily.</text>
</comment>
<dbReference type="PANTHER" id="PTHR43856">
    <property type="entry name" value="CARDIOLIPIN HYDROLASE"/>
    <property type="match status" value="1"/>
</dbReference>
<dbReference type="InterPro" id="IPR001736">
    <property type="entry name" value="PLipase_D/transphosphatidylase"/>
</dbReference>
<dbReference type="PROSITE" id="PS50035">
    <property type="entry name" value="PLD"/>
    <property type="match status" value="1"/>
</dbReference>
<evidence type="ECO:0000256" key="2">
    <source>
        <dbReference type="ARBA" id="ARBA00040549"/>
    </source>
</evidence>
<dbReference type="eggNOG" id="ENOG502RYRD">
    <property type="taxonomic scope" value="Eukaryota"/>
</dbReference>
<dbReference type="PANTHER" id="PTHR43856:SF2">
    <property type="entry name" value="PHOSPHOLIPASE D"/>
    <property type="match status" value="1"/>
</dbReference>
<dbReference type="Pfam" id="PF13091">
    <property type="entry name" value="PLDc_2"/>
    <property type="match status" value="1"/>
</dbReference>
<feature type="domain" description="PLD phosphodiesterase" evidence="4">
    <location>
        <begin position="348"/>
        <end position="375"/>
    </location>
</feature>
<sequence length="429" mass="48236">MRFLSILLLAFAIAVARSQDASGDFQNQTYNSPFQPVSISGKASITTYFSPDTSIQTETNMIINAKQTIDIGIPGMDSWVGCSDSYNGVYGCSVSKQRSQETFPIFQALLNAIHRGVEVRILTNNYYTPNSTCTSGQIDPISFLALAGAKVRYFTTLTFLHSKYCNVDGTSSSISSINYSQTSFMKNREAGVIVTGNTQLTDFTNTVFEYDWNLGIDWPTITYSSSDMKIINDKTQISVQIPSPPSFSGSYVTTVNTVSDKMKVTVFTSPDNAWDQVSADIKASSSLKVYIYQITNSDWCDLIGNYTGDLSILVSNEIYDYADWQSASECYKHLSKSGITIRKTAKNMYTYSHQKYWILDDEVVYLSTGNWGNTDFPDGSQTFPSYNESPSEWRKTNRDFNIKMEDPKLATIYLDLFKADYQRGYDYYN</sequence>
<dbReference type="GO" id="GO:0034587">
    <property type="term" value="P:piRNA processing"/>
    <property type="evidence" value="ECO:0000318"/>
    <property type="project" value="GO_Central"/>
</dbReference>
<evidence type="ECO:0000259" key="4">
    <source>
        <dbReference type="PROSITE" id="PS50035"/>
    </source>
</evidence>
<dbReference type="SMART" id="SM00155">
    <property type="entry name" value="PLDc"/>
    <property type="match status" value="2"/>
</dbReference>
<dbReference type="GO" id="GO:0019835">
    <property type="term" value="P:cytolysis"/>
    <property type="evidence" value="ECO:0007669"/>
    <property type="project" value="EnsemblProtists"/>
</dbReference>
<keyword evidence="3" id="KW-0732">Signal</keyword>
<feature type="chain" id="PRO_5003262273" description="Mitochondrial cardiolipin hydrolase" evidence="3">
    <location>
        <begin position="19"/>
        <end position="429"/>
    </location>
</feature>
<keyword evidence="6" id="KW-1185">Reference proteome</keyword>
<dbReference type="VEuPathDB" id="AmoebaDB:DICPUDRAFT_96740"/>
<dbReference type="KEGG" id="dpp:DICPUDRAFT_96740"/>
<name>F0ZAU8_DICPU</name>
<dbReference type="OrthoDB" id="5205528at2759"/>
<evidence type="ECO:0000256" key="1">
    <source>
        <dbReference type="ARBA" id="ARBA00038012"/>
    </source>
</evidence>
<dbReference type="InterPro" id="IPR025202">
    <property type="entry name" value="PLD-like_dom"/>
</dbReference>
<organism evidence="5 6">
    <name type="scientific">Dictyostelium purpureum</name>
    <name type="common">Slime mold</name>
    <dbReference type="NCBI Taxonomy" id="5786"/>
    <lineage>
        <taxon>Eukaryota</taxon>
        <taxon>Amoebozoa</taxon>
        <taxon>Evosea</taxon>
        <taxon>Eumycetozoa</taxon>
        <taxon>Dictyostelia</taxon>
        <taxon>Dictyosteliales</taxon>
        <taxon>Dictyosteliaceae</taxon>
        <taxon>Dictyostelium</taxon>
    </lineage>
</organism>
<dbReference type="GO" id="GO:0005739">
    <property type="term" value="C:mitochondrion"/>
    <property type="evidence" value="ECO:0000318"/>
    <property type="project" value="GO_Central"/>
</dbReference>
<dbReference type="GeneID" id="10506242"/>
<dbReference type="FunFam" id="3.30.870.10:FF:000098">
    <property type="entry name" value="Uncharacterized protein"/>
    <property type="match status" value="1"/>
</dbReference>
<dbReference type="Proteomes" id="UP000001064">
    <property type="component" value="Unassembled WGS sequence"/>
</dbReference>
<dbReference type="InterPro" id="IPR051406">
    <property type="entry name" value="PLD_domain"/>
</dbReference>
<dbReference type="FunFam" id="3.30.870.10:FF:000097">
    <property type="entry name" value="Uncharacterized protein"/>
    <property type="match status" value="1"/>
</dbReference>
<protein>
    <recommendedName>
        <fullName evidence="2">Mitochondrial cardiolipin hydrolase</fullName>
    </recommendedName>
</protein>
<gene>
    <name evidence="5" type="ORF">DICPUDRAFT_96740</name>
</gene>
<dbReference type="OMA" id="MYTYSHQ"/>
<dbReference type="RefSeq" id="XP_003284516.1">
    <property type="nucleotide sequence ID" value="XM_003284468.1"/>
</dbReference>
<dbReference type="GO" id="GO:0016891">
    <property type="term" value="F:RNA endonuclease activity producing 5'-phosphomonoesters, hydrolytic mechanism"/>
    <property type="evidence" value="ECO:0000318"/>
    <property type="project" value="GO_Central"/>
</dbReference>
<evidence type="ECO:0000256" key="3">
    <source>
        <dbReference type="SAM" id="SignalP"/>
    </source>
</evidence>
<evidence type="ECO:0000313" key="6">
    <source>
        <dbReference type="Proteomes" id="UP000001064"/>
    </source>
</evidence>
<evidence type="ECO:0000313" key="5">
    <source>
        <dbReference type="EMBL" id="EGC38951.1"/>
    </source>
</evidence>
<dbReference type="Gene3D" id="3.30.870.10">
    <property type="entry name" value="Endonuclease Chain A"/>
    <property type="match status" value="2"/>
</dbReference>
<proteinExistence type="inferred from homology"/>
<dbReference type="SUPFAM" id="SSF56024">
    <property type="entry name" value="Phospholipase D/nuclease"/>
    <property type="match status" value="2"/>
</dbReference>
<reference evidence="6" key="1">
    <citation type="journal article" date="2011" name="Genome Biol.">
        <title>Comparative genomics of the social amoebae Dictyostelium discoideum and Dictyostelium purpureum.</title>
        <authorList>
            <consortium name="US DOE Joint Genome Institute (JGI-PGF)"/>
            <person name="Sucgang R."/>
            <person name="Kuo A."/>
            <person name="Tian X."/>
            <person name="Salerno W."/>
            <person name="Parikh A."/>
            <person name="Feasley C.L."/>
            <person name="Dalin E."/>
            <person name="Tu H."/>
            <person name="Huang E."/>
            <person name="Barry K."/>
            <person name="Lindquist E."/>
            <person name="Shapiro H."/>
            <person name="Bruce D."/>
            <person name="Schmutz J."/>
            <person name="Salamov A."/>
            <person name="Fey P."/>
            <person name="Gaudet P."/>
            <person name="Anjard C."/>
            <person name="Babu M.M."/>
            <person name="Basu S."/>
            <person name="Bushmanova Y."/>
            <person name="van der Wel H."/>
            <person name="Katoh-Kurasawa M."/>
            <person name="Dinh C."/>
            <person name="Coutinho P.M."/>
            <person name="Saito T."/>
            <person name="Elias M."/>
            <person name="Schaap P."/>
            <person name="Kay R.R."/>
            <person name="Henrissat B."/>
            <person name="Eichinger L."/>
            <person name="Rivero F."/>
            <person name="Putnam N.H."/>
            <person name="West C.M."/>
            <person name="Loomis W.F."/>
            <person name="Chisholm R.L."/>
            <person name="Shaulsky G."/>
            <person name="Strassmann J.E."/>
            <person name="Queller D.C."/>
            <person name="Kuspa A."/>
            <person name="Grigoriev I.V."/>
        </authorList>
    </citation>
    <scope>NUCLEOTIDE SEQUENCE [LARGE SCALE GENOMIC DNA]</scope>
    <source>
        <strain evidence="6">QSDP1</strain>
    </source>
</reference>
<feature type="signal peptide" evidence="3">
    <location>
        <begin position="1"/>
        <end position="18"/>
    </location>
</feature>